<proteinExistence type="predicted"/>
<feature type="compositionally biased region" description="Basic and acidic residues" evidence="1">
    <location>
        <begin position="130"/>
        <end position="140"/>
    </location>
</feature>
<feature type="region of interest" description="Disordered" evidence="1">
    <location>
        <begin position="120"/>
        <end position="144"/>
    </location>
</feature>
<dbReference type="CDD" id="cd20695">
    <property type="entry name" value="CdiA-CT_5T87E_Ct"/>
    <property type="match status" value="1"/>
</dbReference>
<evidence type="ECO:0000313" key="2">
    <source>
        <dbReference type="EMBL" id="RBP35334.1"/>
    </source>
</evidence>
<name>A0A366H0V3_9BACT</name>
<reference evidence="2 3" key="1">
    <citation type="submission" date="2018-06" db="EMBL/GenBank/DDBJ databases">
        <title>Genomic Encyclopedia of Type Strains, Phase IV (KMG-IV): sequencing the most valuable type-strain genomes for metagenomic binning, comparative biology and taxonomic classification.</title>
        <authorList>
            <person name="Goeker M."/>
        </authorList>
    </citation>
    <scope>NUCLEOTIDE SEQUENCE [LARGE SCALE GENOMIC DNA]</scope>
    <source>
        <strain evidence="2 3">DSM 25532</strain>
    </source>
</reference>
<protein>
    <submittedName>
        <fullName evidence="2">RHS repeat-associated protein</fullName>
    </submittedName>
</protein>
<gene>
    <name evidence="2" type="ORF">DES53_1221</name>
</gene>
<feature type="non-terminal residue" evidence="2">
    <location>
        <position position="1"/>
    </location>
</feature>
<dbReference type="OrthoDB" id="285978at2"/>
<dbReference type="InterPro" id="IPR022385">
    <property type="entry name" value="Rhs_assc_core"/>
</dbReference>
<dbReference type="NCBIfam" id="TIGR03696">
    <property type="entry name" value="Rhs_assc_core"/>
    <property type="match status" value="1"/>
</dbReference>
<comment type="caution">
    <text evidence="2">The sequence shown here is derived from an EMBL/GenBank/DDBJ whole genome shotgun (WGS) entry which is preliminary data.</text>
</comment>
<dbReference type="RefSeq" id="WP_147263750.1">
    <property type="nucleotide sequence ID" value="NZ_QNRR01000022.1"/>
</dbReference>
<dbReference type="EMBL" id="QNRR01000022">
    <property type="protein sequence ID" value="RBP35334.1"/>
    <property type="molecule type" value="Genomic_DNA"/>
</dbReference>
<organism evidence="2 3">
    <name type="scientific">Roseimicrobium gellanilyticum</name>
    <dbReference type="NCBI Taxonomy" id="748857"/>
    <lineage>
        <taxon>Bacteria</taxon>
        <taxon>Pseudomonadati</taxon>
        <taxon>Verrucomicrobiota</taxon>
        <taxon>Verrucomicrobiia</taxon>
        <taxon>Verrucomicrobiales</taxon>
        <taxon>Verrucomicrobiaceae</taxon>
        <taxon>Roseimicrobium</taxon>
    </lineage>
</organism>
<accession>A0A366H0V3</accession>
<dbReference type="Gene3D" id="2.180.10.10">
    <property type="entry name" value="RHS repeat-associated core"/>
    <property type="match status" value="1"/>
</dbReference>
<evidence type="ECO:0000313" key="3">
    <source>
        <dbReference type="Proteomes" id="UP000253426"/>
    </source>
</evidence>
<sequence length="457" mass="49954">NMLASVTLPDSSVHSYAYDYRVRRITRTEGSANPVAMTFSGGLSVAEFEVTDPQLGTLNTQPAVEYQRGPDMGGGVGGLLYSLRSGTAKFNLSNGRGDVVAQSDSTGDLTWTASYEAYGKRPMETGTNADRQRANTKEEDPTGLLNEGYRYRDLETDVWLSKDPAGFVDGPNLYAYVRQNPWTSWDPDGLATRSELAKQKEHFIAKLSDTDGMDGNEYRLHVQNVMSEVERVSARIQAIDSASRNVNQAIAFTNFVRENLYGLNRLPYRINPDDIDDSNPFHSWIFEQGNNFGKFKSDGAAAVLGGALSGISKTSKLVRRTATRGIGAAHMFDEAFAANRYYVASPKHTGAARTAGGAKINPAPADGQGALDFSFPVSENTTRRIGVDTAHNQLVVFDRTQNVTRGGRTVGGEYHGHVRTWDELSSPMQKALSDYGVSVSKKGEIKLDPKTWGFSDD</sequence>
<keyword evidence="3" id="KW-1185">Reference proteome</keyword>
<dbReference type="Proteomes" id="UP000253426">
    <property type="component" value="Unassembled WGS sequence"/>
</dbReference>
<dbReference type="AlphaFoldDB" id="A0A366H0V3"/>
<evidence type="ECO:0000256" key="1">
    <source>
        <dbReference type="SAM" id="MobiDB-lite"/>
    </source>
</evidence>